<feature type="chain" id="PRO_5035736818" description="VWFA domain-containing protein" evidence="1">
    <location>
        <begin position="29"/>
        <end position="727"/>
    </location>
</feature>
<sequence>MRRLGSRGPRLAPLPLLLLLLAACCVRCDELDDLIGSVEAVVDEVAARASGLFKGRFPEVGKCACTQHACANDFDASDKCHEELGGASICKDCPGQKLDFTKSFVLTPPLTDLESLGDSLKDSICTFRGMDDVFANATDEFGVRAWTYVATTNGVMRSWPGHAMERGEDVPAGEGEEDLGNCQSYDPRLRPWYVAATSGPKDVVMVIDTSGSMLTADGELFGDFRSRWEITKEALLALLGTFGISDYINLVEFNDEVKVLATGKLLQAKEDEIALLRDEVQTIEPLGGTDFRLGLEAAFDLLINATTRSIEDEEPTSSRCQKVILFLTDGEDCTVSDSKCSMPVLANETGVDSVLNFIEKKQTELEALGSQRAHLFTFSFGLEADDEIPKEMACAHEGVWNRILSDDDPLVALNAYTSYLASRRGDANVIWSRTYDDAFGLGTVVTAAKPIYGPTTSKGEQGGLIGVVGHDVRIEDFTAKAPGFQVVISRFISRGVQCIPIEFSGCELQLLRGEEAECPEIFDDAKCYFFAATGDYYMAPKMPLLNYVEAKAFCEDQGGFLAEIDEELEENLMAGIASNAGSWVGLTFNNSEWKWEQSGRVEDSRSDIWTVLSDTSGRGGETCAVIDRRGVVQNVHPKKCQDKARFICEFVGPGLPKGCKEGDTIRVNDDYEYNVRPLSTCRPEEESLRDATAISPAAKGLTKDQVICPFGEPKSTFEVRCCKDCKL</sequence>
<dbReference type="Proteomes" id="UP000708148">
    <property type="component" value="Unassembled WGS sequence"/>
</dbReference>
<dbReference type="InterPro" id="IPR001304">
    <property type="entry name" value="C-type_lectin-like"/>
</dbReference>
<accession>A0A8S1IND5</accession>
<dbReference type="PANTHER" id="PTHR10166:SF37">
    <property type="entry name" value="STOLID, ISOFORM H"/>
    <property type="match status" value="1"/>
</dbReference>
<evidence type="ECO:0000259" key="2">
    <source>
        <dbReference type="PROSITE" id="PS50041"/>
    </source>
</evidence>
<feature type="domain" description="C-type lectin" evidence="2">
    <location>
        <begin position="523"/>
        <end position="649"/>
    </location>
</feature>
<dbReference type="Pfam" id="PF00059">
    <property type="entry name" value="Lectin_C"/>
    <property type="match status" value="1"/>
</dbReference>
<dbReference type="AlphaFoldDB" id="A0A8S1IND5"/>
<evidence type="ECO:0000313" key="4">
    <source>
        <dbReference type="EMBL" id="CAD7696236.1"/>
    </source>
</evidence>
<dbReference type="InterPro" id="IPR016186">
    <property type="entry name" value="C-type_lectin-like/link_sf"/>
</dbReference>
<proteinExistence type="predicted"/>
<dbReference type="Gene3D" id="3.40.50.410">
    <property type="entry name" value="von Willebrand factor, type A domain"/>
    <property type="match status" value="1"/>
</dbReference>
<dbReference type="GO" id="GO:0005891">
    <property type="term" value="C:voltage-gated calcium channel complex"/>
    <property type="evidence" value="ECO:0007669"/>
    <property type="project" value="TreeGrafter"/>
</dbReference>
<dbReference type="Pfam" id="PF13519">
    <property type="entry name" value="VWA_2"/>
    <property type="match status" value="1"/>
</dbReference>
<protein>
    <recommendedName>
        <fullName evidence="6">VWFA domain-containing protein</fullName>
    </recommendedName>
</protein>
<dbReference type="InterPro" id="IPR016187">
    <property type="entry name" value="CTDL_fold"/>
</dbReference>
<dbReference type="SUPFAM" id="SSF53300">
    <property type="entry name" value="vWA-like"/>
    <property type="match status" value="1"/>
</dbReference>
<dbReference type="OrthoDB" id="1922840at2759"/>
<organism evidence="4 5">
    <name type="scientific">Ostreobium quekettii</name>
    <dbReference type="NCBI Taxonomy" id="121088"/>
    <lineage>
        <taxon>Eukaryota</taxon>
        <taxon>Viridiplantae</taxon>
        <taxon>Chlorophyta</taxon>
        <taxon>core chlorophytes</taxon>
        <taxon>Ulvophyceae</taxon>
        <taxon>TCBD clade</taxon>
        <taxon>Bryopsidales</taxon>
        <taxon>Ostreobineae</taxon>
        <taxon>Ostreobiaceae</taxon>
        <taxon>Ostreobium</taxon>
    </lineage>
</organism>
<evidence type="ECO:0000256" key="1">
    <source>
        <dbReference type="SAM" id="SignalP"/>
    </source>
</evidence>
<evidence type="ECO:0008006" key="6">
    <source>
        <dbReference type="Google" id="ProtNLM"/>
    </source>
</evidence>
<dbReference type="EMBL" id="CAJHUC010000449">
    <property type="protein sequence ID" value="CAD7696236.1"/>
    <property type="molecule type" value="Genomic_DNA"/>
</dbReference>
<dbReference type="InterPro" id="IPR036465">
    <property type="entry name" value="vWFA_dom_sf"/>
</dbReference>
<evidence type="ECO:0000313" key="5">
    <source>
        <dbReference type="Proteomes" id="UP000708148"/>
    </source>
</evidence>
<name>A0A8S1IND5_9CHLO</name>
<dbReference type="GO" id="GO:0005245">
    <property type="term" value="F:voltage-gated calcium channel activity"/>
    <property type="evidence" value="ECO:0007669"/>
    <property type="project" value="TreeGrafter"/>
</dbReference>
<feature type="signal peptide" evidence="1">
    <location>
        <begin position="1"/>
        <end position="28"/>
    </location>
</feature>
<dbReference type="InterPro" id="IPR002035">
    <property type="entry name" value="VWF_A"/>
</dbReference>
<dbReference type="PROSITE" id="PS51257">
    <property type="entry name" value="PROKAR_LIPOPROTEIN"/>
    <property type="match status" value="1"/>
</dbReference>
<dbReference type="InterPro" id="IPR051173">
    <property type="entry name" value="Ca_channel_alpha-2/delta"/>
</dbReference>
<dbReference type="SUPFAM" id="SSF56436">
    <property type="entry name" value="C-type lectin-like"/>
    <property type="match status" value="1"/>
</dbReference>
<dbReference type="PANTHER" id="PTHR10166">
    <property type="entry name" value="VOLTAGE-DEPENDENT CALCIUM CHANNEL SUBUNIT ALPHA-2/DELTA-RELATED"/>
    <property type="match status" value="1"/>
</dbReference>
<feature type="domain" description="VWFA" evidence="3">
    <location>
        <begin position="202"/>
        <end position="420"/>
    </location>
</feature>
<dbReference type="SMART" id="SM00327">
    <property type="entry name" value="VWA"/>
    <property type="match status" value="1"/>
</dbReference>
<comment type="caution">
    <text evidence="4">The sequence shown here is derived from an EMBL/GenBank/DDBJ whole genome shotgun (WGS) entry which is preliminary data.</text>
</comment>
<gene>
    <name evidence="4" type="ORF">OSTQU699_LOCUS1597</name>
</gene>
<dbReference type="Gene3D" id="3.10.100.10">
    <property type="entry name" value="Mannose-Binding Protein A, subunit A"/>
    <property type="match status" value="1"/>
</dbReference>
<evidence type="ECO:0000259" key="3">
    <source>
        <dbReference type="PROSITE" id="PS50234"/>
    </source>
</evidence>
<dbReference type="PROSITE" id="PS50234">
    <property type="entry name" value="VWFA"/>
    <property type="match status" value="1"/>
</dbReference>
<dbReference type="PROSITE" id="PS50041">
    <property type="entry name" value="C_TYPE_LECTIN_2"/>
    <property type="match status" value="1"/>
</dbReference>
<dbReference type="SMART" id="SM00034">
    <property type="entry name" value="CLECT"/>
    <property type="match status" value="1"/>
</dbReference>
<keyword evidence="5" id="KW-1185">Reference proteome</keyword>
<reference evidence="4" key="1">
    <citation type="submission" date="2020-12" db="EMBL/GenBank/DDBJ databases">
        <authorList>
            <person name="Iha C."/>
        </authorList>
    </citation>
    <scope>NUCLEOTIDE SEQUENCE</scope>
</reference>
<keyword evidence="1" id="KW-0732">Signal</keyword>